<feature type="region of interest" description="Disordered" evidence="1">
    <location>
        <begin position="41"/>
        <end position="126"/>
    </location>
</feature>
<organism evidence="2 3">
    <name type="scientific">Novymonas esmeraldas</name>
    <dbReference type="NCBI Taxonomy" id="1808958"/>
    <lineage>
        <taxon>Eukaryota</taxon>
        <taxon>Discoba</taxon>
        <taxon>Euglenozoa</taxon>
        <taxon>Kinetoplastea</taxon>
        <taxon>Metakinetoplastina</taxon>
        <taxon>Trypanosomatida</taxon>
        <taxon>Trypanosomatidae</taxon>
        <taxon>Novymonas</taxon>
    </lineage>
</organism>
<comment type="caution">
    <text evidence="2">The sequence shown here is derived from an EMBL/GenBank/DDBJ whole genome shotgun (WGS) entry which is preliminary data.</text>
</comment>
<feature type="compositionally biased region" description="Low complexity" evidence="1">
    <location>
        <begin position="195"/>
        <end position="206"/>
    </location>
</feature>
<dbReference type="Proteomes" id="UP001430356">
    <property type="component" value="Unassembled WGS sequence"/>
</dbReference>
<feature type="compositionally biased region" description="Pro residues" evidence="1">
    <location>
        <begin position="265"/>
        <end position="283"/>
    </location>
</feature>
<feature type="compositionally biased region" description="Basic residues" evidence="1">
    <location>
        <begin position="59"/>
        <end position="69"/>
    </location>
</feature>
<feature type="compositionally biased region" description="Polar residues" evidence="1">
    <location>
        <begin position="1"/>
        <end position="13"/>
    </location>
</feature>
<dbReference type="EMBL" id="JAECZO010000050">
    <property type="protein sequence ID" value="KAK7195217.1"/>
    <property type="molecule type" value="Genomic_DNA"/>
</dbReference>
<sequence length="708" mass="74587">MSSDFESLSCNLESSDEDRRGGIGSDFDTLDDLVAEQDARLLRRLSVRSSVPGTGGEGHHRHRHHRGRRATFSDTSSGESSSQRESAVYGHRDYGVVGHPATPPTRHRHHRDATTATTADAKESDAPVRCVAGGDKVRLFTRDPDDCRDSRHPATVTCRRGRLSDAQEAVDTAARTSQFAGGVEPRAHVAPPAPQVQQQQQQQQQATCPSDSESTTPAASAAASRAATATTRRTCDSDGDDDDDTEVEQQQQQRHQQQVMEEEAPPPPTPSHVPHAHPPPPPPPHHRSARDADGFYNTGLLMDDGDDDEEEEVAGHRSEYDAASHPYAPLAPRGDNTAAAVQPRKVARGAAEHDHVDAGRGQQMGPDAAATDAAATASAAAAAAPELSLLSRRAAAVAELQRIAAALPALTAVHWLSLVITVLVPVNLICLDAMALGWVRRRVDGGYGGAATTNTSPPPSLGRANVLSALNGGAATCHGAGAGPHRVVVAAAPPSLSSTAPAAATRAAAAGSASVASPSTCASGMAGCSAAAAASLGSCHGGARADTLRASASSGHSAPAICSVLLWLLVPNGLLCRLLLHRLRHRANELDEDGDEVTGVDELRHLRSEWRLCCNAYRRMRQAAPQLELLELVVRYAYLWVVLHTVMACVATAAEWTEESLLKPSTAEEEEEVEEEEEAARLGSCWRAAITAAAFTNPRRATDAIAAA</sequence>
<accession>A0AAW0EP20</accession>
<feature type="region of interest" description="Disordered" evidence="1">
    <location>
        <begin position="1"/>
        <end position="28"/>
    </location>
</feature>
<evidence type="ECO:0000313" key="2">
    <source>
        <dbReference type="EMBL" id="KAK7195217.1"/>
    </source>
</evidence>
<feature type="compositionally biased region" description="Acidic residues" evidence="1">
    <location>
        <begin position="303"/>
        <end position="312"/>
    </location>
</feature>
<reference evidence="2 3" key="1">
    <citation type="journal article" date="2021" name="MBio">
        <title>A New Model Trypanosomatid, Novymonas esmeraldas: Genomic Perception of Its 'Candidatus Pandoraea novymonadis' Endosymbiont.</title>
        <authorList>
            <person name="Zakharova A."/>
            <person name="Saura A."/>
            <person name="Butenko A."/>
            <person name="Podesvova L."/>
            <person name="Warmusova S."/>
            <person name="Kostygov A.Y."/>
            <person name="Nenarokova A."/>
            <person name="Lukes J."/>
            <person name="Opperdoes F.R."/>
            <person name="Yurchenko V."/>
        </authorList>
    </citation>
    <scope>NUCLEOTIDE SEQUENCE [LARGE SCALE GENOMIC DNA]</scope>
    <source>
        <strain evidence="2 3">E262AT.01</strain>
    </source>
</reference>
<feature type="compositionally biased region" description="Acidic residues" evidence="1">
    <location>
        <begin position="237"/>
        <end position="247"/>
    </location>
</feature>
<feature type="compositionally biased region" description="Low complexity" evidence="1">
    <location>
        <begin position="248"/>
        <end position="259"/>
    </location>
</feature>
<proteinExistence type="predicted"/>
<dbReference type="AlphaFoldDB" id="A0AAW0EP20"/>
<feature type="compositionally biased region" description="Basic and acidic residues" evidence="1">
    <location>
        <begin position="313"/>
        <end position="322"/>
    </location>
</feature>
<evidence type="ECO:0000313" key="3">
    <source>
        <dbReference type="Proteomes" id="UP001430356"/>
    </source>
</evidence>
<protein>
    <submittedName>
        <fullName evidence="2">Uncharacterized protein</fullName>
    </submittedName>
</protein>
<name>A0AAW0EP20_9TRYP</name>
<feature type="region of interest" description="Disordered" evidence="1">
    <location>
        <begin position="171"/>
        <end position="369"/>
    </location>
</feature>
<keyword evidence="3" id="KW-1185">Reference proteome</keyword>
<evidence type="ECO:0000256" key="1">
    <source>
        <dbReference type="SAM" id="MobiDB-lite"/>
    </source>
</evidence>
<feature type="compositionally biased region" description="Low complexity" evidence="1">
    <location>
        <begin position="73"/>
        <end position="86"/>
    </location>
</feature>
<feature type="compositionally biased region" description="Low complexity" evidence="1">
    <location>
        <begin position="214"/>
        <end position="232"/>
    </location>
</feature>
<gene>
    <name evidence="2" type="ORF">NESM_000446800</name>
</gene>